<dbReference type="PROSITE" id="PS00678">
    <property type="entry name" value="WD_REPEATS_1"/>
    <property type="match status" value="1"/>
</dbReference>
<dbReference type="STRING" id="556484.B7FR54"/>
<accession>B7FR54</accession>
<dbReference type="OrthoDB" id="189968at2759"/>
<feature type="region of interest" description="Disordered" evidence="6">
    <location>
        <begin position="1"/>
        <end position="120"/>
    </location>
</feature>
<feature type="compositionally biased region" description="Basic and acidic residues" evidence="6">
    <location>
        <begin position="54"/>
        <end position="64"/>
    </location>
</feature>
<feature type="compositionally biased region" description="Basic and acidic residues" evidence="6">
    <location>
        <begin position="76"/>
        <end position="93"/>
    </location>
</feature>
<evidence type="ECO:0000256" key="6">
    <source>
        <dbReference type="SAM" id="MobiDB-lite"/>
    </source>
</evidence>
<dbReference type="PANTHER" id="PTHR19865:SF0">
    <property type="entry name" value="U3 SMALL NUCLEOLAR RNA-INTERACTING PROTEIN 2"/>
    <property type="match status" value="1"/>
</dbReference>
<organism evidence="7 8">
    <name type="scientific">Phaeodactylum tricornutum (strain CCAP 1055/1)</name>
    <dbReference type="NCBI Taxonomy" id="556484"/>
    <lineage>
        <taxon>Eukaryota</taxon>
        <taxon>Sar</taxon>
        <taxon>Stramenopiles</taxon>
        <taxon>Ochrophyta</taxon>
        <taxon>Bacillariophyta</taxon>
        <taxon>Bacillariophyceae</taxon>
        <taxon>Bacillariophycidae</taxon>
        <taxon>Naviculales</taxon>
        <taxon>Phaeodactylaceae</taxon>
        <taxon>Phaeodactylum</taxon>
    </lineage>
</organism>
<sequence length="475" mass="52821">MAGPRSGSGRTRKSTLASRRNNSQPHTTHKRARPTLNLAASVDEHIDSDEEEHFEDRLEGREPSLEDEQSEEEENVEAKRVRMAREYLERMDQQSDSDDTSDDDDNDNDSDQDDVQDDRVARKLQRVRLKREVAAITTPRQQAQAWIAAGHQRLLRGHDLTPTCVALQSDGATAISGSKDHSVILWDIETASRKTHLCPVWKKETADSSKPRTVGEVLSVACSDDGRYAAVGSRDATVRVFDIRCRSQALVQTFTGHKGAVTSLAFRTNSLQLFSGSDDRCIRHYNLSEMLYIETLYGHQFGVTDLDCHRDERPVSVGKDRTARAWKLAEDTHLIFRGGSKLPSASSVTVVKDDWFVTGHEDGHLAMWKTDKKKAVAQIANAHGDDTEIVAVQALPGSDLVASGSYDGYVRFWKASTGRTLAERGLQAVGEIPLFGYVNDIAFGPKARFCVAAVGQEHRLGRWNRVAQAKNRLAI</sequence>
<dbReference type="GO" id="GO:0034511">
    <property type="term" value="F:U3 snoRNA binding"/>
    <property type="evidence" value="ECO:0007669"/>
    <property type="project" value="InterPro"/>
</dbReference>
<feature type="compositionally biased region" description="Polar residues" evidence="6">
    <location>
        <begin position="14"/>
        <end position="26"/>
    </location>
</feature>
<dbReference type="KEGG" id="pti:PHATRDRAFT_17974"/>
<evidence type="ECO:0000256" key="4">
    <source>
        <dbReference type="ARBA" id="ARBA00023242"/>
    </source>
</evidence>
<dbReference type="PANTHER" id="PTHR19865">
    <property type="entry name" value="U3 SMALL NUCLEOLAR RNA INTERACTING PROTEIN 2"/>
    <property type="match status" value="1"/>
</dbReference>
<dbReference type="InterPro" id="IPR019775">
    <property type="entry name" value="WD40_repeat_CS"/>
</dbReference>
<name>B7FR54_PHATC</name>
<dbReference type="Proteomes" id="UP000000759">
    <property type="component" value="Chromosome 1"/>
</dbReference>
<gene>
    <name evidence="7" type="ORF">PHATRDRAFT_17974</name>
</gene>
<feature type="repeat" description="WD" evidence="5">
    <location>
        <begin position="254"/>
        <end position="295"/>
    </location>
</feature>
<dbReference type="InterPro" id="IPR015943">
    <property type="entry name" value="WD40/YVTN_repeat-like_dom_sf"/>
</dbReference>
<evidence type="ECO:0000313" key="8">
    <source>
        <dbReference type="Proteomes" id="UP000000759"/>
    </source>
</evidence>
<keyword evidence="8" id="KW-1185">Reference proteome</keyword>
<dbReference type="PROSITE" id="PS50294">
    <property type="entry name" value="WD_REPEATS_REGION"/>
    <property type="match status" value="2"/>
</dbReference>
<evidence type="ECO:0000256" key="2">
    <source>
        <dbReference type="ARBA" id="ARBA00022574"/>
    </source>
</evidence>
<feature type="non-terminal residue" evidence="7">
    <location>
        <position position="475"/>
    </location>
</feature>
<proteinExistence type="predicted"/>
<dbReference type="InterPro" id="IPR039241">
    <property type="entry name" value="Rrp9-like"/>
</dbReference>
<keyword evidence="2 5" id="KW-0853">WD repeat</keyword>
<dbReference type="FunFam" id="2.130.10.10:FF:000509">
    <property type="entry name" value="U3 small nucleolar RNA-interacting protein"/>
    <property type="match status" value="1"/>
</dbReference>
<evidence type="ECO:0000313" key="7">
    <source>
        <dbReference type="EMBL" id="EEC51985.1"/>
    </source>
</evidence>
<dbReference type="GO" id="GO:0032040">
    <property type="term" value="C:small-subunit processome"/>
    <property type="evidence" value="ECO:0007669"/>
    <property type="project" value="TreeGrafter"/>
</dbReference>
<dbReference type="GeneID" id="7196969"/>
<reference evidence="8" key="2">
    <citation type="submission" date="2008-08" db="EMBL/GenBank/DDBJ databases">
        <authorList>
            <consortium name="Diatom Consortium"/>
            <person name="Grigoriev I."/>
            <person name="Grimwood J."/>
            <person name="Kuo A."/>
            <person name="Otillar R.P."/>
            <person name="Salamov A."/>
            <person name="Detter J.C."/>
            <person name="Lindquist E."/>
            <person name="Shapiro H."/>
            <person name="Lucas S."/>
            <person name="Glavina del Rio T."/>
            <person name="Pitluck S."/>
            <person name="Rokhsar D."/>
            <person name="Bowler C."/>
        </authorList>
    </citation>
    <scope>GENOME REANNOTATION</scope>
    <source>
        <strain evidence="8">CCAP 1055/1</strain>
    </source>
</reference>
<dbReference type="SMART" id="SM00320">
    <property type="entry name" value="WD40"/>
    <property type="match status" value="6"/>
</dbReference>
<dbReference type="EMBL" id="CM000605">
    <property type="protein sequence ID" value="EEC51985.1"/>
    <property type="molecule type" value="Genomic_DNA"/>
</dbReference>
<dbReference type="AlphaFoldDB" id="B7FR54"/>
<protein>
    <submittedName>
        <fullName evidence="7">Uncharacterized protein</fullName>
    </submittedName>
</protein>
<dbReference type="eggNOG" id="KOG0299">
    <property type="taxonomic scope" value="Eukaryota"/>
</dbReference>
<feature type="repeat" description="WD" evidence="5">
    <location>
        <begin position="382"/>
        <end position="423"/>
    </location>
</feature>
<dbReference type="PaxDb" id="2850-Phatr17974"/>
<reference evidence="7 8" key="1">
    <citation type="journal article" date="2008" name="Nature">
        <title>The Phaeodactylum genome reveals the evolutionary history of diatom genomes.</title>
        <authorList>
            <person name="Bowler C."/>
            <person name="Allen A.E."/>
            <person name="Badger J.H."/>
            <person name="Grimwood J."/>
            <person name="Jabbari K."/>
            <person name="Kuo A."/>
            <person name="Maheswari U."/>
            <person name="Martens C."/>
            <person name="Maumus F."/>
            <person name="Otillar R.P."/>
            <person name="Rayko E."/>
            <person name="Salamov A."/>
            <person name="Vandepoele K."/>
            <person name="Beszteri B."/>
            <person name="Gruber A."/>
            <person name="Heijde M."/>
            <person name="Katinka M."/>
            <person name="Mock T."/>
            <person name="Valentin K."/>
            <person name="Verret F."/>
            <person name="Berges J.A."/>
            <person name="Brownlee C."/>
            <person name="Cadoret J.P."/>
            <person name="Chiovitti A."/>
            <person name="Choi C.J."/>
            <person name="Coesel S."/>
            <person name="De Martino A."/>
            <person name="Detter J.C."/>
            <person name="Durkin C."/>
            <person name="Falciatore A."/>
            <person name="Fournet J."/>
            <person name="Haruta M."/>
            <person name="Huysman M.J."/>
            <person name="Jenkins B.D."/>
            <person name="Jiroutova K."/>
            <person name="Jorgensen R.E."/>
            <person name="Joubert Y."/>
            <person name="Kaplan A."/>
            <person name="Kroger N."/>
            <person name="Kroth P.G."/>
            <person name="La Roche J."/>
            <person name="Lindquist E."/>
            <person name="Lommer M."/>
            <person name="Martin-Jezequel V."/>
            <person name="Lopez P.J."/>
            <person name="Lucas S."/>
            <person name="Mangogna M."/>
            <person name="McGinnis K."/>
            <person name="Medlin L.K."/>
            <person name="Montsant A."/>
            <person name="Oudot-Le Secq M.P."/>
            <person name="Napoli C."/>
            <person name="Obornik M."/>
            <person name="Parker M.S."/>
            <person name="Petit J.L."/>
            <person name="Porcel B.M."/>
            <person name="Poulsen N."/>
            <person name="Robison M."/>
            <person name="Rychlewski L."/>
            <person name="Rynearson T.A."/>
            <person name="Schmutz J."/>
            <person name="Shapiro H."/>
            <person name="Siaut M."/>
            <person name="Stanley M."/>
            <person name="Sussman M.R."/>
            <person name="Taylor A.R."/>
            <person name="Vardi A."/>
            <person name="von Dassow P."/>
            <person name="Vyverman W."/>
            <person name="Willis A."/>
            <person name="Wyrwicz L.S."/>
            <person name="Rokhsar D.S."/>
            <person name="Weissenbach J."/>
            <person name="Armbrust E.V."/>
            <person name="Green B.R."/>
            <person name="Van de Peer Y."/>
            <person name="Grigoriev I.V."/>
        </authorList>
    </citation>
    <scope>NUCLEOTIDE SEQUENCE [LARGE SCALE GENOMIC DNA]</scope>
    <source>
        <strain evidence="7 8">CCAP 1055/1</strain>
    </source>
</reference>
<feature type="compositionally biased region" description="Acidic residues" evidence="6">
    <location>
        <begin position="95"/>
        <end position="116"/>
    </location>
</feature>
<dbReference type="InterPro" id="IPR001680">
    <property type="entry name" value="WD40_rpt"/>
</dbReference>
<comment type="subcellular location">
    <subcellularLocation>
        <location evidence="1">Nucleus</location>
    </subcellularLocation>
</comment>
<evidence type="ECO:0000256" key="3">
    <source>
        <dbReference type="ARBA" id="ARBA00022737"/>
    </source>
</evidence>
<dbReference type="Gene3D" id="2.130.10.10">
    <property type="entry name" value="YVTN repeat-like/Quinoprotein amine dehydrogenase"/>
    <property type="match status" value="1"/>
</dbReference>
<evidence type="ECO:0000256" key="5">
    <source>
        <dbReference type="PROSITE-ProRule" id="PRU00221"/>
    </source>
</evidence>
<dbReference type="Pfam" id="PF00400">
    <property type="entry name" value="WD40"/>
    <property type="match status" value="5"/>
</dbReference>
<dbReference type="InParanoid" id="B7FR54"/>
<dbReference type="SUPFAM" id="SSF50978">
    <property type="entry name" value="WD40 repeat-like"/>
    <property type="match status" value="1"/>
</dbReference>
<feature type="compositionally biased region" description="Acidic residues" evidence="6">
    <location>
        <begin position="65"/>
        <end position="75"/>
    </location>
</feature>
<evidence type="ECO:0000256" key="1">
    <source>
        <dbReference type="ARBA" id="ARBA00004123"/>
    </source>
</evidence>
<feature type="repeat" description="WD" evidence="5">
    <location>
        <begin position="155"/>
        <end position="196"/>
    </location>
</feature>
<dbReference type="RefSeq" id="XP_002177522.1">
    <property type="nucleotide sequence ID" value="XM_002177486.1"/>
</dbReference>
<dbReference type="PROSITE" id="PS50082">
    <property type="entry name" value="WD_REPEATS_2"/>
    <property type="match status" value="3"/>
</dbReference>
<keyword evidence="3" id="KW-0677">Repeat</keyword>
<dbReference type="InterPro" id="IPR036322">
    <property type="entry name" value="WD40_repeat_dom_sf"/>
</dbReference>
<keyword evidence="4" id="KW-0539">Nucleus</keyword>